<proteinExistence type="predicted"/>
<dbReference type="CDD" id="cd15760">
    <property type="entry name" value="FYVE_scVPS27p_like"/>
    <property type="match status" value="1"/>
</dbReference>
<evidence type="ECO:0000256" key="5">
    <source>
        <dbReference type="SAM" id="MobiDB-lite"/>
    </source>
</evidence>
<protein>
    <recommendedName>
        <fullName evidence="6">FYVE-type domain-containing protein</fullName>
    </recommendedName>
</protein>
<reference evidence="7" key="2">
    <citation type="submission" date="2023-05" db="EMBL/GenBank/DDBJ databases">
        <authorList>
            <consortium name="Lawrence Berkeley National Laboratory"/>
            <person name="Steindorff A."/>
            <person name="Hensen N."/>
            <person name="Bonometti L."/>
            <person name="Westerberg I."/>
            <person name="Brannstrom I.O."/>
            <person name="Guillou S."/>
            <person name="Cros-Aarteil S."/>
            <person name="Calhoun S."/>
            <person name="Haridas S."/>
            <person name="Kuo A."/>
            <person name="Mondo S."/>
            <person name="Pangilinan J."/>
            <person name="Riley R."/>
            <person name="Labutti K."/>
            <person name="Andreopoulos B."/>
            <person name="Lipzen A."/>
            <person name="Chen C."/>
            <person name="Yanf M."/>
            <person name="Daum C."/>
            <person name="Ng V."/>
            <person name="Clum A."/>
            <person name="Ohm R."/>
            <person name="Martin F."/>
            <person name="Silar P."/>
            <person name="Natvig D."/>
            <person name="Lalanne C."/>
            <person name="Gautier V."/>
            <person name="Ament-Velasquez S.L."/>
            <person name="Kruys A."/>
            <person name="Hutchinson M.I."/>
            <person name="Powell A.J."/>
            <person name="Barry K."/>
            <person name="Miller A.N."/>
            <person name="Grigoriev I.V."/>
            <person name="Debuchy R."/>
            <person name="Gladieux P."/>
            <person name="Thoren M.H."/>
            <person name="Johannesson H."/>
        </authorList>
    </citation>
    <scope>NUCLEOTIDE SEQUENCE</scope>
    <source>
        <strain evidence="7">CBS 532.94</strain>
    </source>
</reference>
<keyword evidence="2 4" id="KW-0863">Zinc-finger</keyword>
<dbReference type="Proteomes" id="UP001303760">
    <property type="component" value="Unassembled WGS sequence"/>
</dbReference>
<dbReference type="SUPFAM" id="SSF57903">
    <property type="entry name" value="FYVE/PHD zinc finger"/>
    <property type="match status" value="1"/>
</dbReference>
<comment type="caution">
    <text evidence="7">The sequence shown here is derived from an EMBL/GenBank/DDBJ whole genome shotgun (WGS) entry which is preliminary data.</text>
</comment>
<dbReference type="InterPro" id="IPR000306">
    <property type="entry name" value="Znf_FYVE"/>
</dbReference>
<evidence type="ECO:0000313" key="8">
    <source>
        <dbReference type="Proteomes" id="UP001303760"/>
    </source>
</evidence>
<sequence>MATDFITPRLPGQHQQAPYYATAQSQQQQYRPQQLPSFQPSLITTSYPAFTPYNTPVSPLGTPGAGSISPTASKTRNRPLYVPAVLRPTEFPSKEPPARPNLENEDDEMTEQGLRPNSSFMSLGGLSAFGRLSRRSTGDSTKGPENGWDLEQFPKPTGMPTREHWKPDQESTICDHATCKRHFSYFTRRHHCRKCGNIFCDQHSAFEIPLDQDANFNPRGVPSRACGHCYAQFREWRSLAMNNNNHRRRASTPGDLQPDHLEGGRHGQLINGAASSSSPVSASPVNGLGGLHVPPHVPDAAHSVPRDWNWSTF</sequence>
<evidence type="ECO:0000256" key="3">
    <source>
        <dbReference type="ARBA" id="ARBA00022833"/>
    </source>
</evidence>
<dbReference type="Gene3D" id="3.30.40.10">
    <property type="entry name" value="Zinc/RING finger domain, C3HC4 (zinc finger)"/>
    <property type="match status" value="1"/>
</dbReference>
<evidence type="ECO:0000256" key="4">
    <source>
        <dbReference type="PROSITE-ProRule" id="PRU00091"/>
    </source>
</evidence>
<dbReference type="InterPro" id="IPR013083">
    <property type="entry name" value="Znf_RING/FYVE/PHD"/>
</dbReference>
<dbReference type="SMART" id="SM00064">
    <property type="entry name" value="FYVE"/>
    <property type="match status" value="1"/>
</dbReference>
<keyword evidence="3" id="KW-0862">Zinc</keyword>
<dbReference type="Pfam" id="PF01363">
    <property type="entry name" value="FYVE"/>
    <property type="match status" value="1"/>
</dbReference>
<evidence type="ECO:0000256" key="1">
    <source>
        <dbReference type="ARBA" id="ARBA00022723"/>
    </source>
</evidence>
<keyword evidence="8" id="KW-1185">Reference proteome</keyword>
<dbReference type="EMBL" id="MU860059">
    <property type="protein sequence ID" value="KAK4239608.1"/>
    <property type="molecule type" value="Genomic_DNA"/>
</dbReference>
<dbReference type="AlphaFoldDB" id="A0AAN7CCQ2"/>
<dbReference type="InterPro" id="IPR017455">
    <property type="entry name" value="Znf_FYVE-rel"/>
</dbReference>
<gene>
    <name evidence="7" type="ORF">C8A03DRAFT_42762</name>
</gene>
<keyword evidence="1" id="KW-0479">Metal-binding</keyword>
<feature type="compositionally biased region" description="Low complexity" evidence="5">
    <location>
        <begin position="273"/>
        <end position="285"/>
    </location>
</feature>
<accession>A0AAN7CCQ2</accession>
<evidence type="ECO:0000256" key="2">
    <source>
        <dbReference type="ARBA" id="ARBA00022771"/>
    </source>
</evidence>
<dbReference type="PANTHER" id="PTHR23164:SF30">
    <property type="entry name" value="EARLY ENDOSOME ANTIGEN 1"/>
    <property type="match status" value="1"/>
</dbReference>
<dbReference type="InterPro" id="IPR011011">
    <property type="entry name" value="Znf_FYVE_PHD"/>
</dbReference>
<feature type="region of interest" description="Disordered" evidence="5">
    <location>
        <begin position="245"/>
        <end position="287"/>
    </location>
</feature>
<dbReference type="PROSITE" id="PS50178">
    <property type="entry name" value="ZF_FYVE"/>
    <property type="match status" value="1"/>
</dbReference>
<evidence type="ECO:0000313" key="7">
    <source>
        <dbReference type="EMBL" id="KAK4239608.1"/>
    </source>
</evidence>
<reference evidence="7" key="1">
    <citation type="journal article" date="2023" name="Mol. Phylogenet. Evol.">
        <title>Genome-scale phylogeny and comparative genomics of the fungal order Sordariales.</title>
        <authorList>
            <person name="Hensen N."/>
            <person name="Bonometti L."/>
            <person name="Westerberg I."/>
            <person name="Brannstrom I.O."/>
            <person name="Guillou S."/>
            <person name="Cros-Aarteil S."/>
            <person name="Calhoun S."/>
            <person name="Haridas S."/>
            <person name="Kuo A."/>
            <person name="Mondo S."/>
            <person name="Pangilinan J."/>
            <person name="Riley R."/>
            <person name="LaButti K."/>
            <person name="Andreopoulos B."/>
            <person name="Lipzen A."/>
            <person name="Chen C."/>
            <person name="Yan M."/>
            <person name="Daum C."/>
            <person name="Ng V."/>
            <person name="Clum A."/>
            <person name="Steindorff A."/>
            <person name="Ohm R.A."/>
            <person name="Martin F."/>
            <person name="Silar P."/>
            <person name="Natvig D.O."/>
            <person name="Lalanne C."/>
            <person name="Gautier V."/>
            <person name="Ament-Velasquez S.L."/>
            <person name="Kruys A."/>
            <person name="Hutchinson M.I."/>
            <person name="Powell A.J."/>
            <person name="Barry K."/>
            <person name="Miller A.N."/>
            <person name="Grigoriev I.V."/>
            <person name="Debuchy R."/>
            <person name="Gladieux P."/>
            <person name="Hiltunen Thoren M."/>
            <person name="Johannesson H."/>
        </authorList>
    </citation>
    <scope>NUCLEOTIDE SEQUENCE</scope>
    <source>
        <strain evidence="7">CBS 532.94</strain>
    </source>
</reference>
<name>A0AAN7CCQ2_9PEZI</name>
<feature type="compositionally biased region" description="Low complexity" evidence="5">
    <location>
        <begin position="15"/>
        <end position="34"/>
    </location>
</feature>
<feature type="region of interest" description="Disordered" evidence="5">
    <location>
        <begin position="1"/>
        <end position="34"/>
    </location>
</feature>
<evidence type="ECO:0000259" key="6">
    <source>
        <dbReference type="PROSITE" id="PS50178"/>
    </source>
</evidence>
<organism evidence="7 8">
    <name type="scientific">Achaetomium macrosporum</name>
    <dbReference type="NCBI Taxonomy" id="79813"/>
    <lineage>
        <taxon>Eukaryota</taxon>
        <taxon>Fungi</taxon>
        <taxon>Dikarya</taxon>
        <taxon>Ascomycota</taxon>
        <taxon>Pezizomycotina</taxon>
        <taxon>Sordariomycetes</taxon>
        <taxon>Sordariomycetidae</taxon>
        <taxon>Sordariales</taxon>
        <taxon>Chaetomiaceae</taxon>
        <taxon>Achaetomium</taxon>
    </lineage>
</organism>
<feature type="domain" description="FYVE-type" evidence="6">
    <location>
        <begin position="179"/>
        <end position="234"/>
    </location>
</feature>
<dbReference type="GO" id="GO:0008270">
    <property type="term" value="F:zinc ion binding"/>
    <property type="evidence" value="ECO:0007669"/>
    <property type="project" value="UniProtKB-KW"/>
</dbReference>
<feature type="region of interest" description="Disordered" evidence="5">
    <location>
        <begin position="54"/>
        <end position="166"/>
    </location>
</feature>
<dbReference type="PANTHER" id="PTHR23164">
    <property type="entry name" value="EARLY ENDOSOME ANTIGEN 1"/>
    <property type="match status" value="1"/>
</dbReference>